<feature type="compositionally biased region" description="Basic residues" evidence="1">
    <location>
        <begin position="765"/>
        <end position="780"/>
    </location>
</feature>
<feature type="region of interest" description="Disordered" evidence="1">
    <location>
        <begin position="723"/>
        <end position="780"/>
    </location>
</feature>
<dbReference type="InterPro" id="IPR023825">
    <property type="entry name" value="CRISPR-assoc_RAMP_BGP1436"/>
</dbReference>
<keyword evidence="3" id="KW-1185">Reference proteome</keyword>
<name>A0ABX7VBX6_9GAMM</name>
<dbReference type="NCBIfam" id="TIGR03986">
    <property type="entry name" value="TIGR03986 family CRISPR-associated RAMP protein"/>
    <property type="match status" value="1"/>
</dbReference>
<dbReference type="Proteomes" id="UP000665025">
    <property type="component" value="Chromosome 2"/>
</dbReference>
<reference evidence="2 3" key="1">
    <citation type="submission" date="2021-03" db="EMBL/GenBank/DDBJ databases">
        <title>Complete Genome of Pseudoalteromonas viridis Strain BBR56, a new biocontrol bacterial candidate.</title>
        <authorList>
            <person name="Handayani D.P."/>
            <person name="Isnansetyo A."/>
            <person name="Istiqomah I."/>
            <person name="Jumina J."/>
        </authorList>
    </citation>
    <scope>NUCLEOTIDE SEQUENCE [LARGE SCALE GENOMIC DNA]</scope>
    <source>
        <strain evidence="2 3">BBR56</strain>
    </source>
</reference>
<feature type="compositionally biased region" description="Basic and acidic residues" evidence="1">
    <location>
        <begin position="730"/>
        <end position="746"/>
    </location>
</feature>
<dbReference type="EMBL" id="CP072426">
    <property type="protein sequence ID" value="QTL37336.1"/>
    <property type="molecule type" value="Genomic_DNA"/>
</dbReference>
<evidence type="ECO:0000313" key="2">
    <source>
        <dbReference type="EMBL" id="QTL37336.1"/>
    </source>
</evidence>
<proteinExistence type="predicted"/>
<dbReference type="RefSeq" id="WP_209053580.1">
    <property type="nucleotide sequence ID" value="NZ_CP072426.1"/>
</dbReference>
<sequence length="780" mass="89256">MTNKTFHNPYNFIPFSKLCDTQAIESSKASLQKHRIGHERFSGLSGRINCQITVQHPVVNGNQPLPPQSLEGLDDDQKEFIKNCQIKLLAPYLRDGKHAIPAASIRGMLSNLGEIITVSPPRVLEDASMYYRNGKVWKNQAYGVIYKKAQQWYLKPLGIPSLMLLGKKGVYKIPKALRNAFVYDDEHQQHGQLMPLDEIIATRCPAYSFPKPLEYAASRADIDEAGQLNWRHTMALTEAQVSHGKEQRLCQWELPFEIKEGTPLPKHPWVERLKLKPRSKNKQYNYRIIRKGIIGKGDKSAIYTICKDHDRVQNGYAFYLDNLQAKPIEISQLLVDRFCALLNSTDKARKERKGKDNKEVYDENRVNGRIVVFNCDEHGQPVHLCDSQMWRKRVGATDEADSEHSVYDFLPSSAGQPSSAKYKSHADEFQPFNGERKLSVMEQLFGTVADDKIDVQSKQKVTAFASRVRVYDAIASQPYQADVNNYYLLRLATGPKLPAPTMYFKPRGAEQGSVTKSALNRHEHEAKGYKVYLRHKTPPELQAYHLPSVVSSVMGFQGDKRKEELAKRKECTAAPIIEKGQTLEFELEFDNLKPQELALLLTLLEPKTTRTAQDPFIHQLGQAKPYGFGAVTLKVQQLTLEDKVARYASFEPEVTTRWHPEHGNVHDWVQRAYPTQVQLWRPERLSWLLALAEPLDDVQYPQCSDGDFSFEWFVANDRSRSEEGPQFLRTDSDNRSEPLVELEKPKGKGGNNNKPRHNINQAGHNKPRNKRKPHWKDNRR</sequence>
<organism evidence="2 3">
    <name type="scientific">Pseudoalteromonas viridis</name>
    <dbReference type="NCBI Taxonomy" id="339617"/>
    <lineage>
        <taxon>Bacteria</taxon>
        <taxon>Pseudomonadati</taxon>
        <taxon>Pseudomonadota</taxon>
        <taxon>Gammaproteobacteria</taxon>
        <taxon>Alteromonadales</taxon>
        <taxon>Pseudoalteromonadaceae</taxon>
        <taxon>Pseudoalteromonas</taxon>
    </lineage>
</organism>
<accession>A0ABX7VBX6</accession>
<evidence type="ECO:0000256" key="1">
    <source>
        <dbReference type="SAM" id="MobiDB-lite"/>
    </source>
</evidence>
<gene>
    <name evidence="2" type="ORF">J5X90_21035</name>
</gene>
<protein>
    <submittedName>
        <fullName evidence="2">TIGR03986 family CRISPR-associated RAMP protein</fullName>
    </submittedName>
</protein>
<evidence type="ECO:0000313" key="3">
    <source>
        <dbReference type="Proteomes" id="UP000665025"/>
    </source>
</evidence>